<dbReference type="EMBL" id="FNKB01000001">
    <property type="protein sequence ID" value="SDQ38469.1"/>
    <property type="molecule type" value="Genomic_DNA"/>
</dbReference>
<gene>
    <name evidence="5" type="ORF">SAMN04488565_2569</name>
</gene>
<dbReference type="AlphaFoldDB" id="A0A1H1AFR8"/>
<dbReference type="RefSeq" id="WP_074690256.1">
    <property type="nucleotide sequence ID" value="NZ_FNKB01000001.1"/>
</dbReference>
<dbReference type="PANTHER" id="PTHR13774">
    <property type="entry name" value="PHENAZINE BIOSYNTHESIS PROTEIN"/>
    <property type="match status" value="1"/>
</dbReference>
<dbReference type="eggNOG" id="COG0384">
    <property type="taxonomic scope" value="Bacteria"/>
</dbReference>
<evidence type="ECO:0000313" key="5">
    <source>
        <dbReference type="EMBL" id="SDQ38469.1"/>
    </source>
</evidence>
<comment type="similarity">
    <text evidence="1">Belongs to the PhzF family.</text>
</comment>
<name>A0A1H1AFR8_9MICO</name>
<dbReference type="STRING" id="1079994.SAMN04488565_2569"/>
<dbReference type="Pfam" id="PF02567">
    <property type="entry name" value="PhzC-PhzF"/>
    <property type="match status" value="1"/>
</dbReference>
<accession>A0A1H1AFR8</accession>
<proteinExistence type="inferred from homology"/>
<feature type="active site" evidence="3">
    <location>
        <position position="46"/>
    </location>
</feature>
<dbReference type="Proteomes" id="UP000182690">
    <property type="component" value="Unassembled WGS sequence"/>
</dbReference>
<keyword evidence="2" id="KW-0413">Isomerase</keyword>
<dbReference type="PANTHER" id="PTHR13774:SF39">
    <property type="entry name" value="BIOSYNTHESIS PROTEIN, PUTATIVE-RELATED"/>
    <property type="match status" value="1"/>
</dbReference>
<evidence type="ECO:0000256" key="2">
    <source>
        <dbReference type="ARBA" id="ARBA00023235"/>
    </source>
</evidence>
<evidence type="ECO:0000313" key="6">
    <source>
        <dbReference type="Proteomes" id="UP000182690"/>
    </source>
</evidence>
<organism evidence="5 6">
    <name type="scientific">Leucobacter chromiiresistens</name>
    <dbReference type="NCBI Taxonomy" id="1079994"/>
    <lineage>
        <taxon>Bacteria</taxon>
        <taxon>Bacillati</taxon>
        <taxon>Actinomycetota</taxon>
        <taxon>Actinomycetes</taxon>
        <taxon>Micrococcales</taxon>
        <taxon>Microbacteriaceae</taxon>
        <taxon>Leucobacter</taxon>
    </lineage>
</organism>
<reference evidence="5 6" key="1">
    <citation type="submission" date="2016-10" db="EMBL/GenBank/DDBJ databases">
        <authorList>
            <person name="de Groot N.N."/>
        </authorList>
    </citation>
    <scope>NUCLEOTIDE SEQUENCE [LARGE SCALE GENOMIC DNA]</scope>
    <source>
        <strain evidence="5 6">DSM 22788</strain>
    </source>
</reference>
<dbReference type="SUPFAM" id="SSF54506">
    <property type="entry name" value="Diaminopimelate epimerase-like"/>
    <property type="match status" value="1"/>
</dbReference>
<evidence type="ECO:0000256" key="4">
    <source>
        <dbReference type="SAM" id="MobiDB-lite"/>
    </source>
</evidence>
<evidence type="ECO:0000256" key="3">
    <source>
        <dbReference type="PIRSR" id="PIRSR016184-1"/>
    </source>
</evidence>
<evidence type="ECO:0000256" key="1">
    <source>
        <dbReference type="ARBA" id="ARBA00008270"/>
    </source>
</evidence>
<dbReference type="NCBIfam" id="TIGR00654">
    <property type="entry name" value="PhzF_family"/>
    <property type="match status" value="1"/>
</dbReference>
<dbReference type="Gene3D" id="3.10.310.10">
    <property type="entry name" value="Diaminopimelate Epimerase, Chain A, domain 1"/>
    <property type="match status" value="2"/>
</dbReference>
<dbReference type="GO" id="GO:0005737">
    <property type="term" value="C:cytoplasm"/>
    <property type="evidence" value="ECO:0007669"/>
    <property type="project" value="TreeGrafter"/>
</dbReference>
<dbReference type="GO" id="GO:0016853">
    <property type="term" value="F:isomerase activity"/>
    <property type="evidence" value="ECO:0007669"/>
    <property type="project" value="UniProtKB-KW"/>
</dbReference>
<dbReference type="OrthoDB" id="9788221at2"/>
<dbReference type="InterPro" id="IPR003719">
    <property type="entry name" value="Phenazine_PhzF-like"/>
</dbReference>
<protein>
    <submittedName>
        <fullName evidence="5">Phenazine biosynthesis protein PhzF family</fullName>
    </submittedName>
</protein>
<dbReference type="PIRSF" id="PIRSF016184">
    <property type="entry name" value="PhzC_PhzF"/>
    <property type="match status" value="1"/>
</dbReference>
<sequence>MTRPPVHTVHVFTDGPGGGNPAPIVLDASDMTAAEMQRVAQQHGHESGFVVPSDDDDDVDFRLRLWMPSQEVSMCGHVTVGTVWLMHRLGLLRSRDLRIGTASGVVRARVSGDGEVEIAQPAGALECLDSSLAAEVVAALGLTAEDLAGLPIRNASTSRTKTLIPLASPDVLDALAPDPPRVAAVCALAESTGLYPWVVRDRGARLFEARQFPRSSGYPEDAATGVAAAALAYGLLADGLVDGPADGLGAAADAATAAPIRVQQGRAMGRPSEIRIRWREPRGVWLGGAVRA</sequence>
<feature type="region of interest" description="Disordered" evidence="4">
    <location>
        <begin position="1"/>
        <end position="20"/>
    </location>
</feature>